<comment type="caution">
    <text evidence="1">The sequence shown here is derived from an EMBL/GenBank/DDBJ whole genome shotgun (WGS) entry which is preliminary data.</text>
</comment>
<accession>A0A1V4T0J8</accession>
<name>A0A1V4T0J8_9GAMM</name>
<dbReference type="EMBL" id="MTSM01000073">
    <property type="protein sequence ID" value="OPX54056.1"/>
    <property type="molecule type" value="Genomic_DNA"/>
</dbReference>
<reference evidence="1 2" key="1">
    <citation type="submission" date="2017-01" db="EMBL/GenBank/DDBJ databases">
        <title>Genome Sequencing of a Marine Spirillum, Oceanospirillum multiglobuliferum ATCC 33336, from Japan.</title>
        <authorList>
            <person name="Carney J.G."/>
            <person name="Trachtenberg A.M."/>
            <person name="Rheaume B.A."/>
            <person name="Linnane J.D."/>
            <person name="Pitts N.L."/>
            <person name="Mykles D.L."/>
            <person name="Maclea K.S."/>
        </authorList>
    </citation>
    <scope>NUCLEOTIDE SEQUENCE [LARGE SCALE GENOMIC DNA]</scope>
    <source>
        <strain evidence="1 2">ATCC 33336</strain>
    </source>
</reference>
<dbReference type="Proteomes" id="UP000191418">
    <property type="component" value="Unassembled WGS sequence"/>
</dbReference>
<sequence length="89" mass="10327">EFVGFCKGNVLKYLLRYKDKNGLEDLEKAKIYLNWLIDELVAEDLNKTFDERFEEIEREEQEKCSCGCVIAKIAKVMTVVKATKALAYN</sequence>
<keyword evidence="2" id="KW-1185">Reference proteome</keyword>
<dbReference type="Pfam" id="PF11753">
    <property type="entry name" value="DUF3310"/>
    <property type="match status" value="1"/>
</dbReference>
<organism evidence="1 2">
    <name type="scientific">Oceanospirillum multiglobuliferum</name>
    <dbReference type="NCBI Taxonomy" id="64969"/>
    <lineage>
        <taxon>Bacteria</taxon>
        <taxon>Pseudomonadati</taxon>
        <taxon>Pseudomonadota</taxon>
        <taxon>Gammaproteobacteria</taxon>
        <taxon>Oceanospirillales</taxon>
        <taxon>Oceanospirillaceae</taxon>
        <taxon>Oceanospirillum</taxon>
    </lineage>
</organism>
<feature type="non-terminal residue" evidence="1">
    <location>
        <position position="1"/>
    </location>
</feature>
<gene>
    <name evidence="1" type="ORF">BTE48_16225</name>
</gene>
<protein>
    <recommendedName>
        <fullName evidence="3">DUF3310 domain-containing protein</fullName>
    </recommendedName>
</protein>
<evidence type="ECO:0008006" key="3">
    <source>
        <dbReference type="Google" id="ProtNLM"/>
    </source>
</evidence>
<dbReference type="RefSeq" id="WP_139776707.1">
    <property type="nucleotide sequence ID" value="NZ_MTSM01000073.1"/>
</dbReference>
<evidence type="ECO:0000313" key="1">
    <source>
        <dbReference type="EMBL" id="OPX54056.1"/>
    </source>
</evidence>
<evidence type="ECO:0000313" key="2">
    <source>
        <dbReference type="Proteomes" id="UP000191418"/>
    </source>
</evidence>
<proteinExistence type="predicted"/>
<dbReference type="AlphaFoldDB" id="A0A1V4T0J8"/>
<dbReference type="InterPro" id="IPR021739">
    <property type="entry name" value="SaV-like"/>
</dbReference>